<dbReference type="KEGG" id="pvt:110088212"/>
<dbReference type="PANTHER" id="PTHR15305">
    <property type="entry name" value="MELANOMA ANTIGEN RECOGNIZED BY T-CELLS 1"/>
    <property type="match status" value="1"/>
</dbReference>
<gene>
    <name evidence="4" type="primary">MLANA</name>
</gene>
<keyword evidence="2" id="KW-0472">Membrane</keyword>
<protein>
    <submittedName>
        <fullName evidence="4">Melanoma antigen recognized by T-cells 1</fullName>
    </submittedName>
</protein>
<evidence type="ECO:0000256" key="2">
    <source>
        <dbReference type="SAM" id="Phobius"/>
    </source>
</evidence>
<dbReference type="RefSeq" id="XP_020666047.1">
    <property type="nucleotide sequence ID" value="XM_020810388.2"/>
</dbReference>
<dbReference type="GO" id="GO:0005802">
    <property type="term" value="C:trans-Golgi network"/>
    <property type="evidence" value="ECO:0007669"/>
    <property type="project" value="TreeGrafter"/>
</dbReference>
<reference evidence="3" key="1">
    <citation type="submission" date="2025-05" db="UniProtKB">
        <authorList>
            <consortium name="RefSeq"/>
        </authorList>
    </citation>
    <scope>NUCLEOTIDE SEQUENCE [LARGE SCALE GENOMIC DNA]</scope>
</reference>
<evidence type="ECO:0000313" key="3">
    <source>
        <dbReference type="Proteomes" id="UP001652642"/>
    </source>
</evidence>
<feature type="transmembrane region" description="Helical" evidence="2">
    <location>
        <begin position="26"/>
        <end position="47"/>
    </location>
</feature>
<dbReference type="PANTHER" id="PTHR15305:SF0">
    <property type="entry name" value="MELANOMA ANTIGEN RECOGNIZED BY T-CELLS 1"/>
    <property type="match status" value="1"/>
</dbReference>
<evidence type="ECO:0000313" key="4">
    <source>
        <dbReference type="RefSeq" id="XP_020666047.1"/>
    </source>
</evidence>
<dbReference type="OrthoDB" id="9946040at2759"/>
<dbReference type="Pfam" id="PF14991">
    <property type="entry name" value="MLANA"/>
    <property type="match status" value="1"/>
</dbReference>
<dbReference type="GO" id="GO:0042470">
    <property type="term" value="C:melanosome"/>
    <property type="evidence" value="ECO:0007669"/>
    <property type="project" value="InterPro"/>
</dbReference>
<dbReference type="Proteomes" id="UP001652642">
    <property type="component" value="Chromosome 2"/>
</dbReference>
<name>A0A6J0UZI3_9SAUR</name>
<dbReference type="GO" id="GO:0005789">
    <property type="term" value="C:endoplasmic reticulum membrane"/>
    <property type="evidence" value="ECO:0007669"/>
    <property type="project" value="TreeGrafter"/>
</dbReference>
<organism evidence="3 4">
    <name type="scientific">Pogona vitticeps</name>
    <name type="common">central bearded dragon</name>
    <dbReference type="NCBI Taxonomy" id="103695"/>
    <lineage>
        <taxon>Eukaryota</taxon>
        <taxon>Metazoa</taxon>
        <taxon>Chordata</taxon>
        <taxon>Craniata</taxon>
        <taxon>Vertebrata</taxon>
        <taxon>Euteleostomi</taxon>
        <taxon>Lepidosauria</taxon>
        <taxon>Squamata</taxon>
        <taxon>Bifurcata</taxon>
        <taxon>Unidentata</taxon>
        <taxon>Episquamata</taxon>
        <taxon>Toxicofera</taxon>
        <taxon>Iguania</taxon>
        <taxon>Acrodonta</taxon>
        <taxon>Agamidae</taxon>
        <taxon>Amphibolurinae</taxon>
        <taxon>Pogona</taxon>
    </lineage>
</organism>
<sequence>MPRGDHNFDGNFGGGKRYSSLSAEEAAGIGILVVVLAVLVIIGWWYYRKRSGYKSIMSKNFGMVTMKTAEGKSALLGSRFPLQEDNSNYHPVVPEAPPAYEKISTNPLPPPYAP</sequence>
<dbReference type="InterPro" id="IPR029242">
    <property type="entry name" value="MLANA"/>
</dbReference>
<keyword evidence="2" id="KW-1133">Transmembrane helix</keyword>
<keyword evidence="2" id="KW-0812">Transmembrane</keyword>
<dbReference type="AlphaFoldDB" id="A0A6J0UZI3"/>
<proteinExistence type="predicted"/>
<dbReference type="GeneID" id="110088212"/>
<accession>A0A6J0UZI3</accession>
<reference evidence="4" key="2">
    <citation type="submission" date="2025-08" db="UniProtKB">
        <authorList>
            <consortium name="RefSeq"/>
        </authorList>
    </citation>
    <scope>IDENTIFICATION</scope>
</reference>
<dbReference type="InParanoid" id="A0A6J0UZI3"/>
<evidence type="ECO:0000256" key="1">
    <source>
        <dbReference type="SAM" id="MobiDB-lite"/>
    </source>
</evidence>
<feature type="region of interest" description="Disordered" evidence="1">
    <location>
        <begin position="87"/>
        <end position="114"/>
    </location>
</feature>
<dbReference type="CTD" id="2315"/>
<keyword evidence="3" id="KW-1185">Reference proteome</keyword>